<dbReference type="AlphaFoldDB" id="A0A5C6XDF1"/>
<organism evidence="2 3">
    <name type="scientific">Lujinxingia vulgaris</name>
    <dbReference type="NCBI Taxonomy" id="2600176"/>
    <lineage>
        <taxon>Bacteria</taxon>
        <taxon>Deltaproteobacteria</taxon>
        <taxon>Bradymonadales</taxon>
        <taxon>Lujinxingiaceae</taxon>
        <taxon>Lujinxingia</taxon>
    </lineage>
</organism>
<proteinExistence type="predicted"/>
<dbReference type="Proteomes" id="UP000321412">
    <property type="component" value="Unassembled WGS sequence"/>
</dbReference>
<feature type="chain" id="PRO_5022658695" evidence="1">
    <location>
        <begin position="24"/>
        <end position="137"/>
    </location>
</feature>
<dbReference type="EMBL" id="VOSM01000004">
    <property type="protein sequence ID" value="TXD37301.1"/>
    <property type="molecule type" value="Genomic_DNA"/>
</dbReference>
<evidence type="ECO:0000313" key="3">
    <source>
        <dbReference type="Proteomes" id="UP000321412"/>
    </source>
</evidence>
<keyword evidence="3" id="KW-1185">Reference proteome</keyword>
<gene>
    <name evidence="2" type="ORF">FRC98_11260</name>
</gene>
<dbReference type="RefSeq" id="WP_146981508.1">
    <property type="nucleotide sequence ID" value="NZ_VOSM01000004.1"/>
</dbReference>
<accession>A0A5C6XDF1</accession>
<keyword evidence="1" id="KW-0732">Signal</keyword>
<name>A0A5C6XDF1_9DELT</name>
<dbReference type="OrthoDB" id="9834563at2"/>
<dbReference type="PROSITE" id="PS51257">
    <property type="entry name" value="PROKAR_LIPOPROTEIN"/>
    <property type="match status" value="1"/>
</dbReference>
<feature type="signal peptide" evidence="1">
    <location>
        <begin position="1"/>
        <end position="23"/>
    </location>
</feature>
<reference evidence="2 3" key="1">
    <citation type="submission" date="2019-08" db="EMBL/GenBank/DDBJ databases">
        <title>Bradymonadales sp. TMQ4.</title>
        <authorList>
            <person name="Liang Q."/>
        </authorList>
    </citation>
    <scope>NUCLEOTIDE SEQUENCE [LARGE SCALE GENOMIC DNA]</scope>
    <source>
        <strain evidence="2 3">TMQ4</strain>
    </source>
</reference>
<evidence type="ECO:0000256" key="1">
    <source>
        <dbReference type="SAM" id="SignalP"/>
    </source>
</evidence>
<sequence length="137" mass="14663">MNIKVKSLLFVLLVGLFSCGSDDEPNTSNDQDNQDNEPTPYLCGGVDGWYEGECAEGEVCILHNASNSELYKCAPAPSSCGDTPSCDCATVAEFSAEADFDPCNDPDAPSQITSCESTNGRVTVSCRYYEVLVDPPE</sequence>
<evidence type="ECO:0000313" key="2">
    <source>
        <dbReference type="EMBL" id="TXD37301.1"/>
    </source>
</evidence>
<comment type="caution">
    <text evidence="2">The sequence shown here is derived from an EMBL/GenBank/DDBJ whole genome shotgun (WGS) entry which is preliminary data.</text>
</comment>
<protein>
    <submittedName>
        <fullName evidence="2">Uncharacterized protein</fullName>
    </submittedName>
</protein>